<protein>
    <submittedName>
        <fullName evidence="2">Phosphodiester glycosidase family protein</fullName>
    </submittedName>
</protein>
<organism evidence="2 3">
    <name type="scientific">Hymenobacter monticola</name>
    <dbReference type="NCBI Taxonomy" id="1705399"/>
    <lineage>
        <taxon>Bacteria</taxon>
        <taxon>Pseudomonadati</taxon>
        <taxon>Bacteroidota</taxon>
        <taxon>Cytophagia</taxon>
        <taxon>Cytophagales</taxon>
        <taxon>Hymenobacteraceae</taxon>
        <taxon>Hymenobacter</taxon>
    </lineage>
</organism>
<dbReference type="EMBL" id="CP094534">
    <property type="protein sequence ID" value="UOE33704.1"/>
    <property type="molecule type" value="Genomic_DNA"/>
</dbReference>
<dbReference type="Pfam" id="PF09992">
    <property type="entry name" value="NAGPA"/>
    <property type="match status" value="1"/>
</dbReference>
<dbReference type="InterPro" id="IPR018711">
    <property type="entry name" value="NAGPA"/>
</dbReference>
<dbReference type="RefSeq" id="WP_243513787.1">
    <property type="nucleotide sequence ID" value="NZ_CP094534.1"/>
</dbReference>
<keyword evidence="2" id="KW-0326">Glycosidase</keyword>
<keyword evidence="3" id="KW-1185">Reference proteome</keyword>
<gene>
    <name evidence="2" type="ORF">MTP16_21595</name>
</gene>
<evidence type="ECO:0000313" key="2">
    <source>
        <dbReference type="EMBL" id="UOE33704.1"/>
    </source>
</evidence>
<proteinExistence type="predicted"/>
<evidence type="ECO:0000259" key="1">
    <source>
        <dbReference type="Pfam" id="PF09992"/>
    </source>
</evidence>
<evidence type="ECO:0000313" key="3">
    <source>
        <dbReference type="Proteomes" id="UP000831390"/>
    </source>
</evidence>
<dbReference type="GO" id="GO:0016798">
    <property type="term" value="F:hydrolase activity, acting on glycosyl bonds"/>
    <property type="evidence" value="ECO:0007669"/>
    <property type="project" value="UniProtKB-KW"/>
</dbReference>
<reference evidence="2 3" key="1">
    <citation type="submission" date="2022-03" db="EMBL/GenBank/DDBJ databases">
        <title>Hymenobactersp. isolated from the air.</title>
        <authorList>
            <person name="Won M."/>
            <person name="Kwon S.-W."/>
        </authorList>
    </citation>
    <scope>NUCLEOTIDE SEQUENCE [LARGE SCALE GENOMIC DNA]</scope>
    <source>
        <strain evidence="2 3">KACC 22596</strain>
    </source>
</reference>
<accession>A0ABY4B4H2</accession>
<name>A0ABY4B4H2_9BACT</name>
<sequence length="216" mass="23825">MKTSYVSYRLDPRRQALRMYWRDSQGRRYASLGGLRQALATQHDSMLFAMNGGMFDPSFTPQGLFIEAGKTVVPLDTATGAGNFYLKPNGVFYLTTDSTAHICQTAAFRNNGRVAYATQSGPMLLIDGRLHPAFRPGSANLQIRNGVGILPNGQVLLAMSRRKINFYDFAEYFRKAGCRQALYLDGYVSRTYKPAAGSTQTDGDFGVIIGVTIPKP</sequence>
<feature type="domain" description="Phosphodiester glycosidase" evidence="1">
    <location>
        <begin position="48"/>
        <end position="192"/>
    </location>
</feature>
<keyword evidence="2" id="KW-0378">Hydrolase</keyword>
<dbReference type="Proteomes" id="UP000831390">
    <property type="component" value="Chromosome"/>
</dbReference>